<dbReference type="InterPro" id="IPR035992">
    <property type="entry name" value="Ricin_B-like_lectins"/>
</dbReference>
<accession>B0D6F3</accession>
<dbReference type="SMART" id="SM00458">
    <property type="entry name" value="RICIN"/>
    <property type="match status" value="1"/>
</dbReference>
<feature type="non-terminal residue" evidence="2">
    <location>
        <position position="1"/>
    </location>
</feature>
<dbReference type="HOGENOM" id="CLU_095794_3_1_1"/>
<dbReference type="OrthoDB" id="6770063at2759"/>
<dbReference type="AlphaFoldDB" id="B0D6F3"/>
<evidence type="ECO:0000259" key="1">
    <source>
        <dbReference type="SMART" id="SM00458"/>
    </source>
</evidence>
<organism evidence="3">
    <name type="scientific">Laccaria bicolor (strain S238N-H82 / ATCC MYA-4686)</name>
    <name type="common">Bicoloured deceiver</name>
    <name type="synonym">Laccaria laccata var. bicolor</name>
    <dbReference type="NCBI Taxonomy" id="486041"/>
    <lineage>
        <taxon>Eukaryota</taxon>
        <taxon>Fungi</taxon>
        <taxon>Dikarya</taxon>
        <taxon>Basidiomycota</taxon>
        <taxon>Agaricomycotina</taxon>
        <taxon>Agaricomycetes</taxon>
        <taxon>Agaricomycetidae</taxon>
        <taxon>Agaricales</taxon>
        <taxon>Agaricineae</taxon>
        <taxon>Hydnangiaceae</taxon>
        <taxon>Laccaria</taxon>
    </lineage>
</organism>
<evidence type="ECO:0000313" key="2">
    <source>
        <dbReference type="EMBL" id="EDR09941.1"/>
    </source>
</evidence>
<evidence type="ECO:0000313" key="3">
    <source>
        <dbReference type="Proteomes" id="UP000001194"/>
    </source>
</evidence>
<dbReference type="Gene3D" id="2.80.10.50">
    <property type="match status" value="2"/>
</dbReference>
<dbReference type="InterPro" id="IPR000772">
    <property type="entry name" value="Ricin_B_lectin"/>
</dbReference>
<dbReference type="Pfam" id="PF00652">
    <property type="entry name" value="Ricin_B_lectin"/>
    <property type="match status" value="1"/>
</dbReference>
<dbReference type="CDD" id="cd00161">
    <property type="entry name" value="beta-trefoil_Ricin-like"/>
    <property type="match status" value="1"/>
</dbReference>
<name>B0D6F3_LACBS</name>
<dbReference type="Proteomes" id="UP000001194">
    <property type="component" value="Unassembled WGS sequence"/>
</dbReference>
<dbReference type="InParanoid" id="B0D6F3"/>
<dbReference type="RefSeq" id="XP_001879326.1">
    <property type="nucleotide sequence ID" value="XM_001879291.1"/>
</dbReference>
<dbReference type="SUPFAM" id="SSF50370">
    <property type="entry name" value="Ricin B-like lectins"/>
    <property type="match status" value="1"/>
</dbReference>
<reference evidence="2 3" key="1">
    <citation type="journal article" date="2008" name="Nature">
        <title>The genome of Laccaria bicolor provides insights into mycorrhizal symbiosis.</title>
        <authorList>
            <person name="Martin F."/>
            <person name="Aerts A."/>
            <person name="Ahren D."/>
            <person name="Brun A."/>
            <person name="Danchin E.G.J."/>
            <person name="Duchaussoy F."/>
            <person name="Gibon J."/>
            <person name="Kohler A."/>
            <person name="Lindquist E."/>
            <person name="Pereda V."/>
            <person name="Salamov A."/>
            <person name="Shapiro H.J."/>
            <person name="Wuyts J."/>
            <person name="Blaudez D."/>
            <person name="Buee M."/>
            <person name="Brokstein P."/>
            <person name="Canbaeck B."/>
            <person name="Cohen D."/>
            <person name="Courty P.E."/>
            <person name="Coutinho P.M."/>
            <person name="Delaruelle C."/>
            <person name="Detter J.C."/>
            <person name="Deveau A."/>
            <person name="DiFazio S."/>
            <person name="Duplessis S."/>
            <person name="Fraissinet-Tachet L."/>
            <person name="Lucic E."/>
            <person name="Frey-Klett P."/>
            <person name="Fourrey C."/>
            <person name="Feussner I."/>
            <person name="Gay G."/>
            <person name="Grimwood J."/>
            <person name="Hoegger P.J."/>
            <person name="Jain P."/>
            <person name="Kilaru S."/>
            <person name="Labbe J."/>
            <person name="Lin Y.C."/>
            <person name="Legue V."/>
            <person name="Le Tacon F."/>
            <person name="Marmeisse R."/>
            <person name="Melayah D."/>
            <person name="Montanini B."/>
            <person name="Muratet M."/>
            <person name="Nehls U."/>
            <person name="Niculita-Hirzel H."/>
            <person name="Oudot-Le Secq M.P."/>
            <person name="Peter M."/>
            <person name="Quesneville H."/>
            <person name="Rajashekar B."/>
            <person name="Reich M."/>
            <person name="Rouhier N."/>
            <person name="Schmutz J."/>
            <person name="Yin T."/>
            <person name="Chalot M."/>
            <person name="Henrissat B."/>
            <person name="Kuees U."/>
            <person name="Lucas S."/>
            <person name="Van de Peer Y."/>
            <person name="Podila G.K."/>
            <person name="Polle A."/>
            <person name="Pukkila P.J."/>
            <person name="Richardson P.M."/>
            <person name="Rouze P."/>
            <person name="Sanders I.R."/>
            <person name="Stajich J.E."/>
            <person name="Tunlid A."/>
            <person name="Tuskan G."/>
            <person name="Grigoriev I.V."/>
        </authorList>
    </citation>
    <scope>NUCLEOTIDE SEQUENCE [LARGE SCALE GENOMIC DNA]</scope>
    <source>
        <strain evidence="3">S238N-H82 / ATCC MYA-4686</strain>
    </source>
</reference>
<dbReference type="GeneID" id="6075124"/>
<feature type="domain" description="Ricin B lectin" evidence="1">
    <location>
        <begin position="12"/>
        <end position="141"/>
    </location>
</feature>
<protein>
    <submittedName>
        <fullName evidence="2">Carbohydrate-binding module family 13 protein</fullName>
    </submittedName>
</protein>
<dbReference type="PROSITE" id="PS50231">
    <property type="entry name" value="RICIN_B_LECTIN"/>
    <property type="match status" value="1"/>
</dbReference>
<gene>
    <name evidence="2" type="ORF">LACBIDRAFT_248441</name>
</gene>
<dbReference type="EMBL" id="DS547098">
    <property type="protein sequence ID" value="EDR09941.1"/>
    <property type="molecule type" value="Genomic_DNA"/>
</dbReference>
<proteinExistence type="predicted"/>
<dbReference type="KEGG" id="lbc:LACBIDRAFT_248441"/>
<keyword evidence="3" id="KW-1185">Reference proteome</keyword>
<sequence length="141" mass="15077">PPAQPRTFPPTGSALHPNGNLNKCLDVQAAVYANGTPVQIYDCNGTGAQKWVLSKGSTKILVAGTNYCLDAGSAPANGVAMKIWQCYDNLAAQQWMYGNDNKITLEGKGQCLDLESGNTKNGGKVQTWQCSNGNNNQVWTK</sequence>